<gene>
    <name evidence="5" type="primary">Mcm8_2</name>
    <name evidence="5" type="ORF">CM83_32667</name>
    <name evidence="6" type="ORF">g.23165</name>
</gene>
<evidence type="ECO:0000259" key="4">
    <source>
        <dbReference type="PROSITE" id="PS50051"/>
    </source>
</evidence>
<dbReference type="PANTHER" id="PTHR11630">
    <property type="entry name" value="DNA REPLICATION LICENSING FACTOR MCM FAMILY MEMBER"/>
    <property type="match status" value="1"/>
</dbReference>
<dbReference type="GO" id="GO:0005634">
    <property type="term" value="C:nucleus"/>
    <property type="evidence" value="ECO:0007669"/>
    <property type="project" value="TreeGrafter"/>
</dbReference>
<organism evidence="5">
    <name type="scientific">Lygus hesperus</name>
    <name type="common">Western plant bug</name>
    <dbReference type="NCBI Taxonomy" id="30085"/>
    <lineage>
        <taxon>Eukaryota</taxon>
        <taxon>Metazoa</taxon>
        <taxon>Ecdysozoa</taxon>
        <taxon>Arthropoda</taxon>
        <taxon>Hexapoda</taxon>
        <taxon>Insecta</taxon>
        <taxon>Pterygota</taxon>
        <taxon>Neoptera</taxon>
        <taxon>Paraneoptera</taxon>
        <taxon>Hemiptera</taxon>
        <taxon>Heteroptera</taxon>
        <taxon>Panheteroptera</taxon>
        <taxon>Cimicomorpha</taxon>
        <taxon>Miridae</taxon>
        <taxon>Mirini</taxon>
        <taxon>Lygus</taxon>
    </lineage>
</organism>
<dbReference type="AlphaFoldDB" id="A0A0A9X3W5"/>
<dbReference type="GO" id="GO:0003697">
    <property type="term" value="F:single-stranded DNA binding"/>
    <property type="evidence" value="ECO:0007669"/>
    <property type="project" value="TreeGrafter"/>
</dbReference>
<keyword evidence="3" id="KW-0238">DNA-binding</keyword>
<dbReference type="EMBL" id="GBHO01028955">
    <property type="protein sequence ID" value="JAG14649.1"/>
    <property type="molecule type" value="Transcribed_RNA"/>
</dbReference>
<dbReference type="SMART" id="SM00350">
    <property type="entry name" value="MCM"/>
    <property type="match status" value="1"/>
</dbReference>
<dbReference type="GO" id="GO:0042555">
    <property type="term" value="C:MCM complex"/>
    <property type="evidence" value="ECO:0007669"/>
    <property type="project" value="TreeGrafter"/>
</dbReference>
<reference evidence="5" key="1">
    <citation type="journal article" date="2014" name="PLoS ONE">
        <title>Transcriptome-Based Identification of ABC Transporters in the Western Tarnished Plant Bug Lygus hesperus.</title>
        <authorList>
            <person name="Hull J.J."/>
            <person name="Chaney K."/>
            <person name="Geib S.M."/>
            <person name="Fabrick J.A."/>
            <person name="Brent C.S."/>
            <person name="Walsh D."/>
            <person name="Lavine L.C."/>
        </authorList>
    </citation>
    <scope>NUCLEOTIDE SEQUENCE</scope>
</reference>
<dbReference type="GO" id="GO:0017116">
    <property type="term" value="F:single-stranded DNA helicase activity"/>
    <property type="evidence" value="ECO:0007669"/>
    <property type="project" value="TreeGrafter"/>
</dbReference>
<evidence type="ECO:0000313" key="6">
    <source>
        <dbReference type="EMBL" id="JAQ12667.1"/>
    </source>
</evidence>
<comment type="similarity">
    <text evidence="3">Belongs to the MCM family.</text>
</comment>
<dbReference type="Pfam" id="PF00493">
    <property type="entry name" value="MCM"/>
    <property type="match status" value="1"/>
</dbReference>
<feature type="domain" description="MCM C-terminal AAA(+) ATPase" evidence="4">
    <location>
        <begin position="7"/>
        <end position="208"/>
    </location>
</feature>
<dbReference type="InterPro" id="IPR031327">
    <property type="entry name" value="MCM"/>
</dbReference>
<dbReference type="PRINTS" id="PR01657">
    <property type="entry name" value="MCMFAMILY"/>
</dbReference>
<sequence>MARHPQWFRRLTQSLAPGLYGLSMVKEALLLSVVGGSAYKVGTRSNIHVLLLGDPGLGKSQLLRAMCAIAPRSAFVCAHTSSSCGLTMTLSRDPISGEATFVAGAVVHGDGGVTCIDEIDKGVGEHKALLEVMEQETVSIAKAGMVFSMPVHTSILAAGNPIGGKFDLSKPIAANVNLSPALLSRFDIVVCLHEGMQGERKLFKYNHATCTTNSNGYDKIDSDMYNIDNCADDCQ</sequence>
<evidence type="ECO:0000256" key="2">
    <source>
        <dbReference type="ARBA" id="ARBA00022840"/>
    </source>
</evidence>
<accession>A0A0A9X3W5</accession>
<dbReference type="InterPro" id="IPR001208">
    <property type="entry name" value="MCM_dom"/>
</dbReference>
<protein>
    <submittedName>
        <fullName evidence="5">DNA replication licensing factor MCM8</fullName>
    </submittedName>
</protein>
<dbReference type="EMBL" id="GDHC01005962">
    <property type="protein sequence ID" value="JAQ12667.1"/>
    <property type="molecule type" value="Transcribed_RNA"/>
</dbReference>
<name>A0A0A9X3W5_LYGHE</name>
<reference evidence="6" key="3">
    <citation type="journal article" date="2016" name="Gigascience">
        <title>De novo construction of an expanded transcriptome assembly for the western tarnished plant bug, Lygus hesperus.</title>
        <authorList>
            <person name="Tassone E.E."/>
            <person name="Geib S.M."/>
            <person name="Hall B."/>
            <person name="Fabrick J.A."/>
            <person name="Brent C.S."/>
            <person name="Hull J.J."/>
        </authorList>
    </citation>
    <scope>NUCLEOTIDE SEQUENCE</scope>
</reference>
<dbReference type="Gene3D" id="3.40.50.300">
    <property type="entry name" value="P-loop containing nucleotide triphosphate hydrolases"/>
    <property type="match status" value="1"/>
</dbReference>
<dbReference type="GO" id="GO:0005524">
    <property type="term" value="F:ATP binding"/>
    <property type="evidence" value="ECO:0007669"/>
    <property type="project" value="UniProtKB-KW"/>
</dbReference>
<dbReference type="PANTHER" id="PTHR11630:SF47">
    <property type="entry name" value="DNA HELICASE MCM8"/>
    <property type="match status" value="1"/>
</dbReference>
<reference evidence="5" key="2">
    <citation type="submission" date="2014-07" db="EMBL/GenBank/DDBJ databases">
        <authorList>
            <person name="Hull J."/>
        </authorList>
    </citation>
    <scope>NUCLEOTIDE SEQUENCE</scope>
</reference>
<keyword evidence="1 3" id="KW-0547">Nucleotide-binding</keyword>
<evidence type="ECO:0000256" key="3">
    <source>
        <dbReference type="RuleBase" id="RU004070"/>
    </source>
</evidence>
<keyword evidence="2 3" id="KW-0067">ATP-binding</keyword>
<dbReference type="InterPro" id="IPR027417">
    <property type="entry name" value="P-loop_NTPase"/>
</dbReference>
<evidence type="ECO:0000313" key="5">
    <source>
        <dbReference type="EMBL" id="JAG14649.1"/>
    </source>
</evidence>
<dbReference type="SUPFAM" id="SSF52540">
    <property type="entry name" value="P-loop containing nucleoside triphosphate hydrolases"/>
    <property type="match status" value="1"/>
</dbReference>
<evidence type="ECO:0000256" key="1">
    <source>
        <dbReference type="ARBA" id="ARBA00022741"/>
    </source>
</evidence>
<proteinExistence type="inferred from homology"/>
<dbReference type="PROSITE" id="PS50051">
    <property type="entry name" value="MCM_2"/>
    <property type="match status" value="1"/>
</dbReference>